<dbReference type="Gene3D" id="6.10.250.240">
    <property type="match status" value="1"/>
</dbReference>
<evidence type="ECO:0000256" key="4">
    <source>
        <dbReference type="ARBA" id="ARBA00022833"/>
    </source>
</evidence>
<dbReference type="Pfam" id="PF21176">
    <property type="entry name" value="RecR_HhH"/>
    <property type="match status" value="1"/>
</dbReference>
<gene>
    <name evidence="7 9" type="primary">recR</name>
    <name evidence="9" type="ORF">K1X11_003475</name>
</gene>
<dbReference type="InterPro" id="IPR006171">
    <property type="entry name" value="TOPRIM_dom"/>
</dbReference>
<proteinExistence type="inferred from homology"/>
<evidence type="ECO:0000259" key="8">
    <source>
        <dbReference type="PROSITE" id="PS50880"/>
    </source>
</evidence>
<evidence type="ECO:0000256" key="2">
    <source>
        <dbReference type="ARBA" id="ARBA00022763"/>
    </source>
</evidence>
<dbReference type="PANTHER" id="PTHR30446:SF0">
    <property type="entry name" value="RECOMBINATION PROTEIN RECR"/>
    <property type="match status" value="1"/>
</dbReference>
<name>A0ABZ1CB43_9BACT</name>
<reference evidence="9 10" key="2">
    <citation type="submission" date="2023-12" db="EMBL/GenBank/DDBJ databases">
        <title>Description of an unclassified Opitutus bacterium of Verrucomicrobiota.</title>
        <authorList>
            <person name="Zhang D.-F."/>
        </authorList>
    </citation>
    <scope>NUCLEOTIDE SEQUENCE [LARGE SCALE GENOMIC DNA]</scope>
    <source>
        <strain evidence="9 10">WL0086</strain>
    </source>
</reference>
<accession>A0ABZ1CB43</accession>
<evidence type="ECO:0000256" key="3">
    <source>
        <dbReference type="ARBA" id="ARBA00022771"/>
    </source>
</evidence>
<evidence type="ECO:0000256" key="7">
    <source>
        <dbReference type="HAMAP-Rule" id="MF_00017"/>
    </source>
</evidence>
<dbReference type="Pfam" id="PF13662">
    <property type="entry name" value="Toprim_4"/>
    <property type="match status" value="1"/>
</dbReference>
<evidence type="ECO:0000256" key="5">
    <source>
        <dbReference type="ARBA" id="ARBA00023172"/>
    </source>
</evidence>
<dbReference type="Proteomes" id="UP000738431">
    <property type="component" value="Chromosome"/>
</dbReference>
<dbReference type="PROSITE" id="PS01300">
    <property type="entry name" value="RECR"/>
    <property type="match status" value="1"/>
</dbReference>
<keyword evidence="10" id="KW-1185">Reference proteome</keyword>
<dbReference type="Pfam" id="PF21175">
    <property type="entry name" value="RecR_C"/>
    <property type="match status" value="1"/>
</dbReference>
<dbReference type="InterPro" id="IPR000093">
    <property type="entry name" value="DNA_Rcmb_RecR"/>
</dbReference>
<dbReference type="Pfam" id="PF02132">
    <property type="entry name" value="RecR_ZnF"/>
    <property type="match status" value="1"/>
</dbReference>
<dbReference type="InterPro" id="IPR023627">
    <property type="entry name" value="Rcmb_RecR"/>
</dbReference>
<dbReference type="SUPFAM" id="SSF111304">
    <property type="entry name" value="Recombination protein RecR"/>
    <property type="match status" value="1"/>
</dbReference>
<comment type="function">
    <text evidence="7">May play a role in DNA repair. It seems to be involved in an RecBC-independent recombinational process of DNA repair. It may act with RecF and RecO.</text>
</comment>
<evidence type="ECO:0000313" key="9">
    <source>
        <dbReference type="EMBL" id="WRQ88448.1"/>
    </source>
</evidence>
<evidence type="ECO:0000256" key="6">
    <source>
        <dbReference type="ARBA" id="ARBA00023204"/>
    </source>
</evidence>
<dbReference type="InterPro" id="IPR015967">
    <property type="entry name" value="Rcmb_RecR_Znf"/>
</dbReference>
<keyword evidence="3 7" id="KW-0863">Zinc-finger</keyword>
<dbReference type="RefSeq" id="WP_225919641.1">
    <property type="nucleotide sequence ID" value="NZ_CP139781.1"/>
</dbReference>
<keyword evidence="6 7" id="KW-0234">DNA repair</keyword>
<feature type="zinc finger region" description="C4-type" evidence="7">
    <location>
        <begin position="75"/>
        <end position="90"/>
    </location>
</feature>
<evidence type="ECO:0000256" key="1">
    <source>
        <dbReference type="ARBA" id="ARBA00022723"/>
    </source>
</evidence>
<dbReference type="PANTHER" id="PTHR30446">
    <property type="entry name" value="RECOMBINATION PROTEIN RECR"/>
    <property type="match status" value="1"/>
</dbReference>
<dbReference type="PROSITE" id="PS50880">
    <property type="entry name" value="TOPRIM"/>
    <property type="match status" value="1"/>
</dbReference>
<dbReference type="Gene3D" id="3.40.1360.10">
    <property type="match status" value="1"/>
</dbReference>
<keyword evidence="4 7" id="KW-0862">Zinc</keyword>
<feature type="domain" description="Toprim" evidence="8">
    <location>
        <begin position="98"/>
        <end position="195"/>
    </location>
</feature>
<reference evidence="9 10" key="1">
    <citation type="submission" date="2021-08" db="EMBL/GenBank/DDBJ databases">
        <authorList>
            <person name="Zhang D."/>
            <person name="Zhang A."/>
            <person name="Wang L."/>
        </authorList>
    </citation>
    <scope>NUCLEOTIDE SEQUENCE [LARGE SCALE GENOMIC DNA]</scope>
    <source>
        <strain evidence="9 10">WL0086</strain>
    </source>
</reference>
<evidence type="ECO:0000313" key="10">
    <source>
        <dbReference type="Proteomes" id="UP000738431"/>
    </source>
</evidence>
<dbReference type="EMBL" id="CP139781">
    <property type="protein sequence ID" value="WRQ88448.1"/>
    <property type="molecule type" value="Genomic_DNA"/>
</dbReference>
<keyword evidence="2 7" id="KW-0227">DNA damage</keyword>
<sequence>MNLDFGLGAACRLIREIEIPMTPSLEHLQQLLKRLPGLGYRSAERVALHLLLEKPERLPELVDALQNAAATVRRCDRCGNLAEGALCAVCEDDARDHGVVCIVEQVPDLVALERSGAYRGGYHVLHGKLSPIHGVGPEQLNLQSLRERMESGEVRELILALSNDVEGEATCHYLTDELMPEGQEIAVSRIGFGLPSGGGVLYADSVTLKSALDGRRSYT</sequence>
<dbReference type="HAMAP" id="MF_00017">
    <property type="entry name" value="RecR"/>
    <property type="match status" value="1"/>
</dbReference>
<organism evidence="9 10">
    <name type="scientific">Actomonas aquatica</name>
    <dbReference type="NCBI Taxonomy" id="2866162"/>
    <lineage>
        <taxon>Bacteria</taxon>
        <taxon>Pseudomonadati</taxon>
        <taxon>Verrucomicrobiota</taxon>
        <taxon>Opitutia</taxon>
        <taxon>Opitutales</taxon>
        <taxon>Opitutaceae</taxon>
        <taxon>Actomonas</taxon>
    </lineage>
</organism>
<dbReference type="Gene3D" id="1.10.8.420">
    <property type="entry name" value="RecR Domain 1"/>
    <property type="match status" value="1"/>
</dbReference>
<keyword evidence="5 7" id="KW-0233">DNA recombination</keyword>
<dbReference type="NCBIfam" id="TIGR00615">
    <property type="entry name" value="recR"/>
    <property type="match status" value="1"/>
</dbReference>
<protein>
    <recommendedName>
        <fullName evidence="7">Recombination protein RecR</fullName>
    </recommendedName>
</protein>
<dbReference type="InterPro" id="IPR034137">
    <property type="entry name" value="TOPRIM_RecR"/>
</dbReference>
<comment type="similarity">
    <text evidence="7">Belongs to the RecR family.</text>
</comment>
<dbReference type="CDD" id="cd01025">
    <property type="entry name" value="TOPRIM_recR"/>
    <property type="match status" value="1"/>
</dbReference>
<keyword evidence="1 7" id="KW-0479">Metal-binding</keyword>